<feature type="transmembrane region" description="Helical" evidence="1">
    <location>
        <begin position="298"/>
        <end position="318"/>
    </location>
</feature>
<evidence type="ECO:0000313" key="2">
    <source>
        <dbReference type="EMBL" id="MFC7198780.1"/>
    </source>
</evidence>
<feature type="transmembrane region" description="Helical" evidence="1">
    <location>
        <begin position="190"/>
        <end position="209"/>
    </location>
</feature>
<proteinExistence type="predicted"/>
<keyword evidence="1" id="KW-1133">Transmembrane helix</keyword>
<evidence type="ECO:0000313" key="3">
    <source>
        <dbReference type="Proteomes" id="UP001596447"/>
    </source>
</evidence>
<reference evidence="2 3" key="1">
    <citation type="journal article" date="2019" name="Int. J. Syst. Evol. Microbiol.">
        <title>The Global Catalogue of Microorganisms (GCM) 10K type strain sequencing project: providing services to taxonomists for standard genome sequencing and annotation.</title>
        <authorList>
            <consortium name="The Broad Institute Genomics Platform"/>
            <consortium name="The Broad Institute Genome Sequencing Center for Infectious Disease"/>
            <person name="Wu L."/>
            <person name="Ma J."/>
        </authorList>
    </citation>
    <scope>NUCLEOTIDE SEQUENCE [LARGE SCALE GENOMIC DNA]</scope>
    <source>
        <strain evidence="2 3">XZGYJ-43</strain>
    </source>
</reference>
<evidence type="ECO:0000256" key="1">
    <source>
        <dbReference type="SAM" id="Phobius"/>
    </source>
</evidence>
<dbReference type="RefSeq" id="WP_279528738.1">
    <property type="nucleotide sequence ID" value="NZ_CP122312.1"/>
</dbReference>
<feature type="transmembrane region" description="Helical" evidence="1">
    <location>
        <begin position="156"/>
        <end position="178"/>
    </location>
</feature>
<feature type="transmembrane region" description="Helical" evidence="1">
    <location>
        <begin position="338"/>
        <end position="361"/>
    </location>
</feature>
<comment type="caution">
    <text evidence="2">The sequence shown here is derived from an EMBL/GenBank/DDBJ whole genome shotgun (WGS) entry which is preliminary data.</text>
</comment>
<protein>
    <submittedName>
        <fullName evidence="2">Uncharacterized protein</fullName>
    </submittedName>
</protein>
<accession>A0ABD5Z0W6</accession>
<gene>
    <name evidence="2" type="ORF">ACFQJ9_04985</name>
</gene>
<dbReference type="AlphaFoldDB" id="A0ABD5Z0W6"/>
<keyword evidence="1" id="KW-0812">Transmembrane</keyword>
<dbReference type="EMBL" id="JBHTAR010000011">
    <property type="protein sequence ID" value="MFC7198780.1"/>
    <property type="molecule type" value="Genomic_DNA"/>
</dbReference>
<feature type="transmembrane region" description="Helical" evidence="1">
    <location>
        <begin position="427"/>
        <end position="445"/>
    </location>
</feature>
<organism evidence="2 3">
    <name type="scientific">Halospeciosus flavus</name>
    <dbReference type="NCBI Taxonomy" id="3032283"/>
    <lineage>
        <taxon>Archaea</taxon>
        <taxon>Methanobacteriati</taxon>
        <taxon>Methanobacteriota</taxon>
        <taxon>Stenosarchaea group</taxon>
        <taxon>Halobacteria</taxon>
        <taxon>Halobacteriales</taxon>
        <taxon>Halobacteriaceae</taxon>
        <taxon>Halospeciosus</taxon>
    </lineage>
</organism>
<feature type="transmembrane region" description="Helical" evidence="1">
    <location>
        <begin position="381"/>
        <end position="407"/>
    </location>
</feature>
<sequence>MSTRSLRRLLAGVAALALFAGVASAHGGLAATQEGGTPVPTWLFLATGGGVVGASFLLASFATDREFLTWVHRAARPLSLPRSALQWTGRAVGLLGLGLVLVSGFFGPTEAMRNAAILLVWAGWWAGYTMTVYLVGNSWPALDPFRTLTLPLDEGLLDYDGSLGAWPSVVALLTLVWVEVVSPVADDPRTLAALVVAYLGVVCLGAALVGRETWFDDLDPVARVFRLYGCVAPIQRGESGLELKFPGMAAVEAEPADDSEAAFVVALVWATTFDGFTGTPLWTDVATALVGAGLPSALLYPGLLAVGYAVFLGVYWGACRTARRIAPTYRTAGNLARLFAPSLVAIAAAYHLAHYLSYFLQLSPALVQAVLTPLSGSSNPLLLSLPGWVGVLPVAFVLLGHLVAIWVAHSAAYGAFPDRVQALRSQYAVTVVMVFYTMTSLWIVTRPFSAPPYT</sequence>
<name>A0ABD5Z0W6_9EURY</name>
<feature type="transmembrane region" description="Helical" evidence="1">
    <location>
        <begin position="112"/>
        <end position="135"/>
    </location>
</feature>
<keyword evidence="1" id="KW-0472">Membrane</keyword>
<keyword evidence="3" id="KW-1185">Reference proteome</keyword>
<dbReference type="Proteomes" id="UP001596447">
    <property type="component" value="Unassembled WGS sequence"/>
</dbReference>
<feature type="transmembrane region" description="Helical" evidence="1">
    <location>
        <begin position="41"/>
        <end position="63"/>
    </location>
</feature>